<proteinExistence type="predicted"/>
<evidence type="ECO:0000313" key="11">
    <source>
        <dbReference type="Proteomes" id="UP001156670"/>
    </source>
</evidence>
<dbReference type="EMBL" id="BSOB01000010">
    <property type="protein sequence ID" value="GLQ92352.1"/>
    <property type="molecule type" value="Genomic_DNA"/>
</dbReference>
<feature type="transmembrane region" description="Helical" evidence="9">
    <location>
        <begin position="100"/>
        <end position="119"/>
    </location>
</feature>
<keyword evidence="3" id="KW-0328">Glycosyltransferase</keyword>
<dbReference type="PANTHER" id="PTHR12989:SF10">
    <property type="entry name" value="DOL-P-GLC:GLC(2)MAN(9)GLCNAC(2)-PP-DOL ALPHA-1,2-GLUCOSYLTRANSFERASE-RELATED"/>
    <property type="match status" value="1"/>
</dbReference>
<feature type="transmembrane region" description="Helical" evidence="9">
    <location>
        <begin position="223"/>
        <end position="241"/>
    </location>
</feature>
<keyword evidence="7 9" id="KW-1133">Transmembrane helix</keyword>
<comment type="caution">
    <text evidence="10">The sequence shown here is derived from an EMBL/GenBank/DDBJ whole genome shotgun (WGS) entry which is preliminary data.</text>
</comment>
<accession>A0ABQ5XLV9</accession>
<gene>
    <name evidence="10" type="ORF">GCM10007901_13030</name>
</gene>
<feature type="transmembrane region" description="Helical" evidence="9">
    <location>
        <begin position="368"/>
        <end position="390"/>
    </location>
</feature>
<feature type="transmembrane region" description="Helical" evidence="9">
    <location>
        <begin position="261"/>
        <end position="280"/>
    </location>
</feature>
<keyword evidence="6" id="KW-0256">Endoplasmic reticulum</keyword>
<feature type="transmembrane region" description="Helical" evidence="9">
    <location>
        <begin position="402"/>
        <end position="423"/>
    </location>
</feature>
<dbReference type="Pfam" id="PF04922">
    <property type="entry name" value="DIE2_ALG10"/>
    <property type="match status" value="1"/>
</dbReference>
<feature type="transmembrane region" description="Helical" evidence="9">
    <location>
        <begin position="146"/>
        <end position="166"/>
    </location>
</feature>
<evidence type="ECO:0000256" key="4">
    <source>
        <dbReference type="ARBA" id="ARBA00022679"/>
    </source>
</evidence>
<evidence type="ECO:0000256" key="5">
    <source>
        <dbReference type="ARBA" id="ARBA00022692"/>
    </source>
</evidence>
<keyword evidence="4" id="KW-0808">Transferase</keyword>
<keyword evidence="11" id="KW-1185">Reference proteome</keyword>
<feature type="transmembrane region" description="Helical" evidence="9">
    <location>
        <begin position="23"/>
        <end position="41"/>
    </location>
</feature>
<reference evidence="11" key="1">
    <citation type="journal article" date="2019" name="Int. J. Syst. Evol. Microbiol.">
        <title>The Global Catalogue of Microorganisms (GCM) 10K type strain sequencing project: providing services to taxonomists for standard genome sequencing and annotation.</title>
        <authorList>
            <consortium name="The Broad Institute Genomics Platform"/>
            <consortium name="The Broad Institute Genome Sequencing Center for Infectious Disease"/>
            <person name="Wu L."/>
            <person name="Ma J."/>
        </authorList>
    </citation>
    <scope>NUCLEOTIDE SEQUENCE [LARGE SCALE GENOMIC DNA]</scope>
    <source>
        <strain evidence="11">NBRC 111980</strain>
    </source>
</reference>
<organism evidence="10 11">
    <name type="scientific">Dyella acidisoli</name>
    <dbReference type="NCBI Taxonomy" id="1867834"/>
    <lineage>
        <taxon>Bacteria</taxon>
        <taxon>Pseudomonadati</taxon>
        <taxon>Pseudomonadota</taxon>
        <taxon>Gammaproteobacteria</taxon>
        <taxon>Lysobacterales</taxon>
        <taxon>Rhodanobacteraceae</taxon>
        <taxon>Dyella</taxon>
    </lineage>
</organism>
<dbReference type="Proteomes" id="UP001156670">
    <property type="component" value="Unassembled WGS sequence"/>
</dbReference>
<feature type="transmembrane region" description="Helical" evidence="9">
    <location>
        <begin position="292"/>
        <end position="315"/>
    </location>
</feature>
<evidence type="ECO:0000256" key="9">
    <source>
        <dbReference type="SAM" id="Phobius"/>
    </source>
</evidence>
<name>A0ABQ5XLV9_9GAMM</name>
<evidence type="ECO:0000256" key="8">
    <source>
        <dbReference type="ARBA" id="ARBA00023136"/>
    </source>
</evidence>
<comment type="pathway">
    <text evidence="2">Protein modification; protein glycosylation.</text>
</comment>
<evidence type="ECO:0000256" key="3">
    <source>
        <dbReference type="ARBA" id="ARBA00022676"/>
    </source>
</evidence>
<dbReference type="RefSeq" id="WP_284320088.1">
    <property type="nucleotide sequence ID" value="NZ_BSOB01000010.1"/>
</dbReference>
<evidence type="ECO:0000313" key="10">
    <source>
        <dbReference type="EMBL" id="GLQ92352.1"/>
    </source>
</evidence>
<evidence type="ECO:0000256" key="7">
    <source>
        <dbReference type="ARBA" id="ARBA00022989"/>
    </source>
</evidence>
<evidence type="ECO:0000256" key="6">
    <source>
        <dbReference type="ARBA" id="ARBA00022824"/>
    </source>
</evidence>
<evidence type="ECO:0000256" key="1">
    <source>
        <dbReference type="ARBA" id="ARBA00004477"/>
    </source>
</evidence>
<evidence type="ECO:0008006" key="12">
    <source>
        <dbReference type="Google" id="ProtNLM"/>
    </source>
</evidence>
<comment type="subcellular location">
    <subcellularLocation>
        <location evidence="1">Endoplasmic reticulum membrane</location>
        <topology evidence="1">Multi-pass membrane protein</topology>
    </subcellularLocation>
</comment>
<feature type="transmembrane region" description="Helical" evidence="9">
    <location>
        <begin position="336"/>
        <end position="356"/>
    </location>
</feature>
<feature type="transmembrane region" description="Helical" evidence="9">
    <location>
        <begin position="187"/>
        <end position="203"/>
    </location>
</feature>
<dbReference type="PANTHER" id="PTHR12989">
    <property type="entry name" value="ALPHA-1,2-GLUCOSYLTRANSFERASE ALG10"/>
    <property type="match status" value="1"/>
</dbReference>
<keyword evidence="8 9" id="KW-0472">Membrane</keyword>
<dbReference type="InterPro" id="IPR016900">
    <property type="entry name" value="Alg10"/>
</dbReference>
<keyword evidence="5 9" id="KW-0812">Transmembrane</keyword>
<evidence type="ECO:0000256" key="2">
    <source>
        <dbReference type="ARBA" id="ARBA00004922"/>
    </source>
</evidence>
<sequence>MVRILEDEAWYTDRLMQQLRKPVSSNISLFLLLVIWVASLVESLRAGRMRHIGDELVHIPQIESFLHGNYVANDALTMIPGYHLLVAVLLQITNVHSISAMRVITSLFGLLAALIFYLIRRTVNDSSPLKRAMMFLFLPLLYPYDFLIYTDVLSAALVLAAMLAVLKRRHMLSAAALTLSIFVRQNNVVWVGFMAMFAIWPILQEGQWQVGRTFKDVFRAGLPYLLPLSIFIGYWAWNGTIALEKSQAYGHPDLQWHRGNIYFFLFLVFVFFPNQVWFCVKDFFAKVWERPQMVLIPLVVFALAKLDGNFANLVAEHSIFHNGVIAVVRSGLGYHILFSALCALAACCLVCTRFAVSQGWLIYPFSAFYLSSSWMIENRYSIIPLVLWMGLQQVRNEKADSFVLLAWVVISVTLTHGIMHGWYML</sequence>
<protein>
    <recommendedName>
        <fullName evidence="12">Glycosyltransferase RgtA/B/C/D-like domain-containing protein</fullName>
    </recommendedName>
</protein>